<feature type="compositionally biased region" description="Polar residues" evidence="1">
    <location>
        <begin position="25"/>
        <end position="39"/>
    </location>
</feature>
<organism evidence="2 3">
    <name type="scientific">Forsythia ovata</name>
    <dbReference type="NCBI Taxonomy" id="205694"/>
    <lineage>
        <taxon>Eukaryota</taxon>
        <taxon>Viridiplantae</taxon>
        <taxon>Streptophyta</taxon>
        <taxon>Embryophyta</taxon>
        <taxon>Tracheophyta</taxon>
        <taxon>Spermatophyta</taxon>
        <taxon>Magnoliopsida</taxon>
        <taxon>eudicotyledons</taxon>
        <taxon>Gunneridae</taxon>
        <taxon>Pentapetalae</taxon>
        <taxon>asterids</taxon>
        <taxon>lamiids</taxon>
        <taxon>Lamiales</taxon>
        <taxon>Oleaceae</taxon>
        <taxon>Forsythieae</taxon>
        <taxon>Forsythia</taxon>
    </lineage>
</organism>
<gene>
    <name evidence="2" type="ORF">Fot_24313</name>
</gene>
<reference evidence="3" key="1">
    <citation type="submission" date="2024-07" db="EMBL/GenBank/DDBJ databases">
        <title>Two chromosome-level genome assemblies of Korean endemic species Abeliophyllum distichum and Forsythia ovata (Oleaceae).</title>
        <authorList>
            <person name="Jang H."/>
        </authorList>
    </citation>
    <scope>NUCLEOTIDE SEQUENCE [LARGE SCALE GENOMIC DNA]</scope>
</reference>
<protein>
    <submittedName>
        <fullName evidence="2">Uncharacterized protein</fullName>
    </submittedName>
</protein>
<sequence length="121" mass="13532">MQPNKIINGAIWNVTRKWVSSSSSPAPQSTTNFAANTVGSVRRQRKRGCVRRRQKQGRASAGDRNRGEHSAGDRDRVSERAAGEEYRVSERSSRWNKMGSSRHSKQQQPAFCFAKGSPRGD</sequence>
<dbReference type="EMBL" id="JBFOLJ010000007">
    <property type="protein sequence ID" value="KAL2520390.1"/>
    <property type="molecule type" value="Genomic_DNA"/>
</dbReference>
<proteinExistence type="predicted"/>
<keyword evidence="3" id="KW-1185">Reference proteome</keyword>
<evidence type="ECO:0000313" key="2">
    <source>
        <dbReference type="EMBL" id="KAL2520390.1"/>
    </source>
</evidence>
<evidence type="ECO:0000313" key="3">
    <source>
        <dbReference type="Proteomes" id="UP001604277"/>
    </source>
</evidence>
<dbReference type="Proteomes" id="UP001604277">
    <property type="component" value="Unassembled WGS sequence"/>
</dbReference>
<comment type="caution">
    <text evidence="2">The sequence shown here is derived from an EMBL/GenBank/DDBJ whole genome shotgun (WGS) entry which is preliminary data.</text>
</comment>
<dbReference type="AlphaFoldDB" id="A0ABD1U5X1"/>
<feature type="compositionally biased region" description="Basic residues" evidence="1">
    <location>
        <begin position="42"/>
        <end position="56"/>
    </location>
</feature>
<evidence type="ECO:0000256" key="1">
    <source>
        <dbReference type="SAM" id="MobiDB-lite"/>
    </source>
</evidence>
<feature type="region of interest" description="Disordered" evidence="1">
    <location>
        <begin position="18"/>
        <end position="121"/>
    </location>
</feature>
<feature type="compositionally biased region" description="Basic and acidic residues" evidence="1">
    <location>
        <begin position="61"/>
        <end position="93"/>
    </location>
</feature>
<name>A0ABD1U5X1_9LAMI</name>
<accession>A0ABD1U5X1</accession>